<evidence type="ECO:0000256" key="1">
    <source>
        <dbReference type="SAM" id="MobiDB-lite"/>
    </source>
</evidence>
<evidence type="ECO:0000313" key="2">
    <source>
        <dbReference type="EMBL" id="MPC43831.1"/>
    </source>
</evidence>
<protein>
    <submittedName>
        <fullName evidence="2">Uncharacterized protein</fullName>
    </submittedName>
</protein>
<dbReference type="OrthoDB" id="6756650at2759"/>
<dbReference type="Proteomes" id="UP000324222">
    <property type="component" value="Unassembled WGS sequence"/>
</dbReference>
<evidence type="ECO:0000313" key="3">
    <source>
        <dbReference type="Proteomes" id="UP000324222"/>
    </source>
</evidence>
<name>A0A5B7F9H0_PORTR</name>
<reference evidence="2 3" key="1">
    <citation type="submission" date="2019-05" db="EMBL/GenBank/DDBJ databases">
        <title>Another draft genome of Portunus trituberculatus and its Hox gene families provides insights of decapod evolution.</title>
        <authorList>
            <person name="Jeong J.-H."/>
            <person name="Song I."/>
            <person name="Kim S."/>
            <person name="Choi T."/>
            <person name="Kim D."/>
            <person name="Ryu S."/>
            <person name="Kim W."/>
        </authorList>
    </citation>
    <scope>NUCLEOTIDE SEQUENCE [LARGE SCALE GENOMIC DNA]</scope>
    <source>
        <tissue evidence="2">Muscle</tissue>
    </source>
</reference>
<proteinExistence type="predicted"/>
<feature type="compositionally biased region" description="Pro residues" evidence="1">
    <location>
        <begin position="250"/>
        <end position="259"/>
    </location>
</feature>
<keyword evidence="3" id="KW-1185">Reference proteome</keyword>
<organism evidence="2 3">
    <name type="scientific">Portunus trituberculatus</name>
    <name type="common">Swimming crab</name>
    <name type="synonym">Neptunus trituberculatus</name>
    <dbReference type="NCBI Taxonomy" id="210409"/>
    <lineage>
        <taxon>Eukaryota</taxon>
        <taxon>Metazoa</taxon>
        <taxon>Ecdysozoa</taxon>
        <taxon>Arthropoda</taxon>
        <taxon>Crustacea</taxon>
        <taxon>Multicrustacea</taxon>
        <taxon>Malacostraca</taxon>
        <taxon>Eumalacostraca</taxon>
        <taxon>Eucarida</taxon>
        <taxon>Decapoda</taxon>
        <taxon>Pleocyemata</taxon>
        <taxon>Brachyura</taxon>
        <taxon>Eubrachyura</taxon>
        <taxon>Portunoidea</taxon>
        <taxon>Portunidae</taxon>
        <taxon>Portuninae</taxon>
        <taxon>Portunus</taxon>
    </lineage>
</organism>
<accession>A0A5B7F9H0</accession>
<feature type="region of interest" description="Disordered" evidence="1">
    <location>
        <begin position="250"/>
        <end position="271"/>
    </location>
</feature>
<dbReference type="AlphaFoldDB" id="A0A5B7F9H0"/>
<comment type="caution">
    <text evidence="2">The sequence shown here is derived from an EMBL/GenBank/DDBJ whole genome shotgun (WGS) entry which is preliminary data.</text>
</comment>
<sequence length="300" mass="32510">MDTDAASHASLPQLSASRRLVHFSEGHKTLAQLYEWFMALLKQHPSLEPLMKEGRCRPYLTFNPWAAAYAMLVKKGFFSPTMTPADPVWFPYGPSCLGPPGGLKTPMHRPQHHCRPLHGGLLACPTSAAQCLDKWRPVLVRLLHSAFTTRPVISIPAPALSGVAQPPIPATWPPVPVPPRTTPNYTTVVGAAGAAPASQAGMPTTLQDMMQLLLEICAEYPNLPSRISPGVPTTSPQPAHGRCQCLPWPMEPSPLPVPDNQPQSVPASPRPQCLSQYSFRPSLPLIANCRVYQLALGPGK</sequence>
<dbReference type="EMBL" id="VSRR010006009">
    <property type="protein sequence ID" value="MPC43831.1"/>
    <property type="molecule type" value="Genomic_DNA"/>
</dbReference>
<gene>
    <name evidence="2" type="ORF">E2C01_037485</name>
</gene>